<evidence type="ECO:0000313" key="4">
    <source>
        <dbReference type="Proteomes" id="UP000076738"/>
    </source>
</evidence>
<dbReference type="InterPro" id="IPR035969">
    <property type="entry name" value="Rab-GAP_TBC_sf"/>
</dbReference>
<gene>
    <name evidence="3" type="ORF">CALVIDRAFT_488013</name>
</gene>
<dbReference type="SUPFAM" id="SSF47923">
    <property type="entry name" value="Ypt/Rab-GAP domain of gyp1p"/>
    <property type="match status" value="2"/>
</dbReference>
<dbReference type="Gene3D" id="1.10.472.80">
    <property type="entry name" value="Ypt/Rab-GAP domain of gyp1p, domain 3"/>
    <property type="match status" value="1"/>
</dbReference>
<dbReference type="STRING" id="1330018.A0A167HYA5"/>
<feature type="region of interest" description="Disordered" evidence="1">
    <location>
        <begin position="1"/>
        <end position="31"/>
    </location>
</feature>
<organism evidence="3 4">
    <name type="scientific">Calocera viscosa (strain TUFC12733)</name>
    <dbReference type="NCBI Taxonomy" id="1330018"/>
    <lineage>
        <taxon>Eukaryota</taxon>
        <taxon>Fungi</taxon>
        <taxon>Dikarya</taxon>
        <taxon>Basidiomycota</taxon>
        <taxon>Agaricomycotina</taxon>
        <taxon>Dacrymycetes</taxon>
        <taxon>Dacrymycetales</taxon>
        <taxon>Dacrymycetaceae</taxon>
        <taxon>Calocera</taxon>
    </lineage>
</organism>
<accession>A0A167HYA5</accession>
<dbReference type="Proteomes" id="UP000076738">
    <property type="component" value="Unassembled WGS sequence"/>
</dbReference>
<dbReference type="Gene3D" id="1.10.8.270">
    <property type="entry name" value="putative rabgap domain of human tbc1 domain family member 14 like domains"/>
    <property type="match status" value="1"/>
</dbReference>
<evidence type="ECO:0000256" key="1">
    <source>
        <dbReference type="SAM" id="MobiDB-lite"/>
    </source>
</evidence>
<sequence>MVKLTHGAKSEDESVEGAYDSPTSTTSAVASIPIPSVAPAVPTWQPKQPDLPAQTPAQIEAYRNLEFRWVMLMQTLKPAGARKQKKVKRLIWEEGVPNSVRGKVWAYLTDANARMIPNILEKLASRGEKSLVMMKDLERLFPDQPHLRDPNGSLVKLLQAYLALVPDVQYDRELAMVAGNILSLSPEEDAFWTFVAVMDNQIRLYFTPNPIQLDIDGQLFAKAVEWTDAPLAKLLFEQCGVSPNLLCKAWFASVFCSVLPTAHVQRVWDIYLLEGSSFLFRTGLVILQSAKRHLMSPSTFPPSALSYLTRPPANIFDPDPDSFVNRVASIRMRDDELKRLRPKIEAQLKLSLQRPQIVNRDIIKPPTILNVNDTSKRALTSVS</sequence>
<reference evidence="3 4" key="1">
    <citation type="journal article" date="2016" name="Mol. Biol. Evol.">
        <title>Comparative Genomics of Early-Diverging Mushroom-Forming Fungi Provides Insights into the Origins of Lignocellulose Decay Capabilities.</title>
        <authorList>
            <person name="Nagy L.G."/>
            <person name="Riley R."/>
            <person name="Tritt A."/>
            <person name="Adam C."/>
            <person name="Daum C."/>
            <person name="Floudas D."/>
            <person name="Sun H."/>
            <person name="Yadav J.S."/>
            <person name="Pangilinan J."/>
            <person name="Larsson K.H."/>
            <person name="Matsuura K."/>
            <person name="Barry K."/>
            <person name="Labutti K."/>
            <person name="Kuo R."/>
            <person name="Ohm R.A."/>
            <person name="Bhattacharya S.S."/>
            <person name="Shirouzu T."/>
            <person name="Yoshinaga Y."/>
            <person name="Martin F.M."/>
            <person name="Grigoriev I.V."/>
            <person name="Hibbett D.S."/>
        </authorList>
    </citation>
    <scope>NUCLEOTIDE SEQUENCE [LARGE SCALE GENOMIC DNA]</scope>
    <source>
        <strain evidence="3 4">TUFC12733</strain>
    </source>
</reference>
<keyword evidence="4" id="KW-1185">Reference proteome</keyword>
<dbReference type="Gene3D" id="1.10.10.750">
    <property type="entry name" value="Ypt/Rab-GAP domain of gyp1p, domain 1"/>
    <property type="match status" value="1"/>
</dbReference>
<proteinExistence type="predicted"/>
<dbReference type="GO" id="GO:0031267">
    <property type="term" value="F:small GTPase binding"/>
    <property type="evidence" value="ECO:0007669"/>
    <property type="project" value="TreeGrafter"/>
</dbReference>
<name>A0A167HYA5_CALVF</name>
<dbReference type="SMART" id="SM00164">
    <property type="entry name" value="TBC"/>
    <property type="match status" value="1"/>
</dbReference>
<dbReference type="InterPro" id="IPR000195">
    <property type="entry name" value="Rab-GAP-TBC_dom"/>
</dbReference>
<dbReference type="PANTHER" id="PTHR47219">
    <property type="entry name" value="RAB GTPASE-ACTIVATING PROTEIN 1-LIKE"/>
    <property type="match status" value="1"/>
</dbReference>
<feature type="domain" description="Rab-GAP TBC" evidence="2">
    <location>
        <begin position="95"/>
        <end position="275"/>
    </location>
</feature>
<protein>
    <submittedName>
        <fullName evidence="3">RabGAP/TBC</fullName>
    </submittedName>
</protein>
<dbReference type="GO" id="GO:0005096">
    <property type="term" value="F:GTPase activator activity"/>
    <property type="evidence" value="ECO:0007669"/>
    <property type="project" value="TreeGrafter"/>
</dbReference>
<dbReference type="PANTHER" id="PTHR47219:SF9">
    <property type="entry name" value="GTPASE ACTIVATING PROTEIN AND CENTROSOME-ASSOCIATED, ISOFORM B"/>
    <property type="match status" value="1"/>
</dbReference>
<dbReference type="Pfam" id="PF00566">
    <property type="entry name" value="RabGAP-TBC"/>
    <property type="match status" value="1"/>
</dbReference>
<dbReference type="EMBL" id="KV417314">
    <property type="protein sequence ID" value="KZO92107.1"/>
    <property type="molecule type" value="Genomic_DNA"/>
</dbReference>
<dbReference type="PROSITE" id="PS50086">
    <property type="entry name" value="TBC_RABGAP"/>
    <property type="match status" value="1"/>
</dbReference>
<dbReference type="AlphaFoldDB" id="A0A167HYA5"/>
<evidence type="ECO:0000313" key="3">
    <source>
        <dbReference type="EMBL" id="KZO92107.1"/>
    </source>
</evidence>
<evidence type="ECO:0000259" key="2">
    <source>
        <dbReference type="PROSITE" id="PS50086"/>
    </source>
</evidence>
<dbReference type="InterPro" id="IPR050302">
    <property type="entry name" value="Rab_GAP_TBC_domain"/>
</dbReference>
<dbReference type="OrthoDB" id="159449at2759"/>